<feature type="region of interest" description="Disordered" evidence="6">
    <location>
        <begin position="434"/>
        <end position="498"/>
    </location>
</feature>
<evidence type="ECO:0000313" key="8">
    <source>
        <dbReference type="EMBL" id="KAE8676945.1"/>
    </source>
</evidence>
<dbReference type="SUPFAM" id="SSF52172">
    <property type="entry name" value="CheY-like"/>
    <property type="match status" value="1"/>
</dbReference>
<proteinExistence type="predicted"/>
<dbReference type="InterPro" id="IPR045279">
    <property type="entry name" value="ARR-like"/>
</dbReference>
<protein>
    <recommendedName>
        <fullName evidence="7">Response regulatory domain-containing protein</fullName>
    </recommendedName>
</protein>
<evidence type="ECO:0000256" key="3">
    <source>
        <dbReference type="ARBA" id="ARBA00023163"/>
    </source>
</evidence>
<comment type="caution">
    <text evidence="8">The sequence shown here is derived from an EMBL/GenBank/DDBJ whole genome shotgun (WGS) entry which is preliminary data.</text>
</comment>
<dbReference type="GO" id="GO:0000160">
    <property type="term" value="P:phosphorelay signal transduction system"/>
    <property type="evidence" value="ECO:0007669"/>
    <property type="project" value="UniProtKB-KW"/>
</dbReference>
<dbReference type="InterPro" id="IPR011006">
    <property type="entry name" value="CheY-like_superfamily"/>
</dbReference>
<comment type="caution">
    <text evidence="5">Lacks conserved residue(s) required for the propagation of feature annotation.</text>
</comment>
<dbReference type="Proteomes" id="UP000436088">
    <property type="component" value="Unassembled WGS sequence"/>
</dbReference>
<reference evidence="8" key="1">
    <citation type="submission" date="2019-09" db="EMBL/GenBank/DDBJ databases">
        <title>Draft genome information of white flower Hibiscus syriacus.</title>
        <authorList>
            <person name="Kim Y.-M."/>
        </authorList>
    </citation>
    <scope>NUCLEOTIDE SEQUENCE [LARGE SCALE GENOMIC DNA]</scope>
    <source>
        <strain evidence="8">YM2019G1</strain>
    </source>
</reference>
<name>A0A6A2Y6I1_HIBSY</name>
<dbReference type="InterPro" id="IPR001789">
    <property type="entry name" value="Sig_transdc_resp-reg_receiver"/>
</dbReference>
<evidence type="ECO:0000256" key="5">
    <source>
        <dbReference type="PROSITE-ProRule" id="PRU00169"/>
    </source>
</evidence>
<evidence type="ECO:0000256" key="2">
    <source>
        <dbReference type="ARBA" id="ARBA00023015"/>
    </source>
</evidence>
<feature type="domain" description="Response regulatory" evidence="7">
    <location>
        <begin position="35"/>
        <end position="158"/>
    </location>
</feature>
<feature type="compositionally biased region" description="Acidic residues" evidence="6">
    <location>
        <begin position="476"/>
        <end position="485"/>
    </location>
</feature>
<dbReference type="PANTHER" id="PTHR43874">
    <property type="entry name" value="TWO-COMPONENT RESPONSE REGULATOR"/>
    <property type="match status" value="1"/>
</dbReference>
<feature type="region of interest" description="Disordered" evidence="6">
    <location>
        <begin position="317"/>
        <end position="336"/>
    </location>
</feature>
<organism evidence="8 9">
    <name type="scientific">Hibiscus syriacus</name>
    <name type="common">Rose of Sharon</name>
    <dbReference type="NCBI Taxonomy" id="106335"/>
    <lineage>
        <taxon>Eukaryota</taxon>
        <taxon>Viridiplantae</taxon>
        <taxon>Streptophyta</taxon>
        <taxon>Embryophyta</taxon>
        <taxon>Tracheophyta</taxon>
        <taxon>Spermatophyta</taxon>
        <taxon>Magnoliopsida</taxon>
        <taxon>eudicotyledons</taxon>
        <taxon>Gunneridae</taxon>
        <taxon>Pentapetalae</taxon>
        <taxon>rosids</taxon>
        <taxon>malvids</taxon>
        <taxon>Malvales</taxon>
        <taxon>Malvaceae</taxon>
        <taxon>Malvoideae</taxon>
        <taxon>Hibiscus</taxon>
    </lineage>
</organism>
<gene>
    <name evidence="8" type="ORF">F3Y22_tig00111566pilonHSYRG00142</name>
</gene>
<keyword evidence="1" id="KW-0902">Two-component regulatory system</keyword>
<evidence type="ECO:0000256" key="6">
    <source>
        <dbReference type="SAM" id="MobiDB-lite"/>
    </source>
</evidence>
<evidence type="ECO:0000256" key="4">
    <source>
        <dbReference type="ARBA" id="ARBA00023242"/>
    </source>
</evidence>
<keyword evidence="3" id="KW-0804">Transcription</keyword>
<feature type="region of interest" description="Disordered" evidence="6">
    <location>
        <begin position="187"/>
        <end position="210"/>
    </location>
</feature>
<dbReference type="Gene3D" id="3.40.50.2300">
    <property type="match status" value="1"/>
</dbReference>
<dbReference type="SMART" id="SM00448">
    <property type="entry name" value="REC"/>
    <property type="match status" value="1"/>
</dbReference>
<accession>A0A6A2Y6I1</accession>
<dbReference type="AlphaFoldDB" id="A0A6A2Y6I1"/>
<dbReference type="PROSITE" id="PS50110">
    <property type="entry name" value="RESPONSE_REGULATORY"/>
    <property type="match status" value="1"/>
</dbReference>
<dbReference type="EMBL" id="VEPZ02001371">
    <property type="protein sequence ID" value="KAE8676945.1"/>
    <property type="molecule type" value="Genomic_DNA"/>
</dbReference>
<evidence type="ECO:0000256" key="1">
    <source>
        <dbReference type="ARBA" id="ARBA00023012"/>
    </source>
</evidence>
<evidence type="ECO:0000313" key="9">
    <source>
        <dbReference type="Proteomes" id="UP000436088"/>
    </source>
</evidence>
<feature type="compositionally biased region" description="Low complexity" evidence="6">
    <location>
        <begin position="327"/>
        <end position="336"/>
    </location>
</feature>
<keyword evidence="2" id="KW-0805">Transcription regulation</keyword>
<evidence type="ECO:0000259" key="7">
    <source>
        <dbReference type="PROSITE" id="PS50110"/>
    </source>
</evidence>
<dbReference type="PANTHER" id="PTHR43874:SF1">
    <property type="entry name" value="TWO-COMPONENT RESPONSE REGULATOR-LIKE APRR1"/>
    <property type="match status" value="1"/>
</dbReference>
<dbReference type="GO" id="GO:0009736">
    <property type="term" value="P:cytokinin-activated signaling pathway"/>
    <property type="evidence" value="ECO:0007669"/>
    <property type="project" value="InterPro"/>
</dbReference>
<sequence length="498" mass="55721">MGRDSLLLPTVGPPIKPRAGLWRKQARRGSYRGSLGLFCKQKIGLLDKWQFLESINGHLQISTLTAPAHRLSYLMVGKKRYQLHDFVLLAEVDLPMSKGMNLLKYIMRNKDLRRIPVIMMSARDEVSIVVKCLRLGAADYLVKPLRTNELLNLWTHMWRRRGELGLAERNILNYDFDLVASDPSDANTNSTTLFSDDTADKSRKASNPDMGAPIHLEDELAAATVEFPPNDSTECRPGVPGITGQLACGPKKSELKIGESSAFFTYVKSPAVKSSTQASTPNDESAARIKILEEDLPQSVQQVVNDTQVHENGEAWENCSQGDDFPSSSSVLDSLSLERSSTPASIEFLQQKNYGEDKILRELVPPRNEPRHDPSAQLFENNLLELRNLASSGVLSQYKHLQHCHSHSYVGGMALFPYYPDMCVQHDPMLTGHSWPSVENSSSGEVKPTERRPHLRGQFVRKPNGVTVDLNSEPCADYDEEEDYEQVSRDSSPEDDTQ</sequence>
<dbReference type="Pfam" id="PF00072">
    <property type="entry name" value="Response_reg"/>
    <property type="match status" value="1"/>
</dbReference>
<keyword evidence="4" id="KW-0539">Nucleus</keyword>
<keyword evidence="9" id="KW-1185">Reference proteome</keyword>